<accession>A0A1H3DDU2</accession>
<keyword evidence="2" id="KW-0813">Transport</keyword>
<dbReference type="GO" id="GO:0005524">
    <property type="term" value="F:ATP binding"/>
    <property type="evidence" value="ECO:0007669"/>
    <property type="project" value="UniProtKB-KW"/>
</dbReference>
<keyword evidence="4" id="KW-0067">ATP-binding</keyword>
<dbReference type="InterPro" id="IPR003593">
    <property type="entry name" value="AAA+_ATPase"/>
</dbReference>
<evidence type="ECO:0000313" key="7">
    <source>
        <dbReference type="Proteomes" id="UP000198828"/>
    </source>
</evidence>
<dbReference type="Proteomes" id="UP000198828">
    <property type="component" value="Unassembled WGS sequence"/>
</dbReference>
<dbReference type="OrthoDB" id="9804819at2"/>
<evidence type="ECO:0000259" key="5">
    <source>
        <dbReference type="PROSITE" id="PS50893"/>
    </source>
</evidence>
<dbReference type="InterPro" id="IPR003439">
    <property type="entry name" value="ABC_transporter-like_ATP-bd"/>
</dbReference>
<dbReference type="PANTHER" id="PTHR43335">
    <property type="entry name" value="ABC TRANSPORTER, ATP-BINDING PROTEIN"/>
    <property type="match status" value="1"/>
</dbReference>
<reference evidence="6 7" key="1">
    <citation type="submission" date="2016-10" db="EMBL/GenBank/DDBJ databases">
        <authorList>
            <person name="de Groot N.N."/>
        </authorList>
    </citation>
    <scope>NUCLEOTIDE SEQUENCE [LARGE SCALE GENOMIC DNA]</scope>
    <source>
        <strain evidence="6 7">DSM 23310</strain>
    </source>
</reference>
<sequence length="290" mass="32611">MGNRLSVSNIKFYYFNKEVLSGITFEHDDNGIIALLGPNGAGKTTLMRILVGLKKAKTGNVYYNGEDLLNNRNKLIKAVGYLPQNFEIYSNVSGLDFLSYVCDVKMLNEKEKKDNIEFVVEKFNLERVIKKRFGSYSGGYKRRLGIAQAMIGNPQFIIIDEPTAGLDPEQRFEFRQYLTNIGKDKIVLISTHIVEDIAFYCSKVIILNEGKITFDGTPDELIGLVDGKIYGGTINVEEYGTLKGQLNIIEQSGMEDGKISLKVICEDKAPHGFKKIKPTLENAYVYFQKG</sequence>
<dbReference type="AlphaFoldDB" id="A0A1H3DDU2"/>
<keyword evidence="3" id="KW-0547">Nucleotide-binding</keyword>
<dbReference type="GO" id="GO:0016887">
    <property type="term" value="F:ATP hydrolysis activity"/>
    <property type="evidence" value="ECO:0007669"/>
    <property type="project" value="InterPro"/>
</dbReference>
<dbReference type="RefSeq" id="WP_093754474.1">
    <property type="nucleotide sequence ID" value="NZ_BSYN01000007.1"/>
</dbReference>
<dbReference type="EMBL" id="FNNG01000015">
    <property type="protein sequence ID" value="SDX64490.1"/>
    <property type="molecule type" value="Genomic_DNA"/>
</dbReference>
<dbReference type="InterPro" id="IPR027417">
    <property type="entry name" value="P-loop_NTPase"/>
</dbReference>
<feature type="domain" description="ABC transporter" evidence="5">
    <location>
        <begin position="5"/>
        <end position="234"/>
    </location>
</feature>
<dbReference type="Gene3D" id="3.40.50.300">
    <property type="entry name" value="P-loop containing nucleotide triphosphate hydrolases"/>
    <property type="match status" value="1"/>
</dbReference>
<evidence type="ECO:0000256" key="3">
    <source>
        <dbReference type="ARBA" id="ARBA00022741"/>
    </source>
</evidence>
<dbReference type="Pfam" id="PF00005">
    <property type="entry name" value="ABC_tran"/>
    <property type="match status" value="1"/>
</dbReference>
<comment type="similarity">
    <text evidence="1">Belongs to the ABC transporter superfamily.</text>
</comment>
<evidence type="ECO:0000256" key="4">
    <source>
        <dbReference type="ARBA" id="ARBA00022840"/>
    </source>
</evidence>
<organism evidence="6 7">
    <name type="scientific">Tepidimicrobium xylanilyticum</name>
    <dbReference type="NCBI Taxonomy" id="1123352"/>
    <lineage>
        <taxon>Bacteria</taxon>
        <taxon>Bacillati</taxon>
        <taxon>Bacillota</taxon>
        <taxon>Tissierellia</taxon>
        <taxon>Tissierellales</taxon>
        <taxon>Tepidimicrobiaceae</taxon>
        <taxon>Tepidimicrobium</taxon>
    </lineage>
</organism>
<proteinExistence type="inferred from homology"/>
<dbReference type="SUPFAM" id="SSF52540">
    <property type="entry name" value="P-loop containing nucleoside triphosphate hydrolases"/>
    <property type="match status" value="1"/>
</dbReference>
<evidence type="ECO:0000256" key="1">
    <source>
        <dbReference type="ARBA" id="ARBA00005417"/>
    </source>
</evidence>
<keyword evidence="7" id="KW-1185">Reference proteome</keyword>
<protein>
    <submittedName>
        <fullName evidence="6">ABC-type multidrug transport system, ATPase component</fullName>
    </submittedName>
</protein>
<evidence type="ECO:0000256" key="2">
    <source>
        <dbReference type="ARBA" id="ARBA00022448"/>
    </source>
</evidence>
<dbReference type="PANTHER" id="PTHR43335:SF2">
    <property type="entry name" value="ABC TRANSPORTER, ATP-BINDING PROTEIN"/>
    <property type="match status" value="1"/>
</dbReference>
<dbReference type="PROSITE" id="PS50893">
    <property type="entry name" value="ABC_TRANSPORTER_2"/>
    <property type="match status" value="1"/>
</dbReference>
<gene>
    <name evidence="6" type="ORF">SAMN05660923_02651</name>
</gene>
<evidence type="ECO:0000313" key="6">
    <source>
        <dbReference type="EMBL" id="SDX64490.1"/>
    </source>
</evidence>
<dbReference type="SMART" id="SM00382">
    <property type="entry name" value="AAA"/>
    <property type="match status" value="1"/>
</dbReference>
<name>A0A1H3DDU2_9FIRM</name>